<keyword evidence="2" id="KW-0472">Membrane</keyword>
<dbReference type="Proteomes" id="UP000030748">
    <property type="component" value="Unassembled WGS sequence"/>
</dbReference>
<feature type="region of interest" description="Disordered" evidence="1">
    <location>
        <begin position="202"/>
        <end position="240"/>
    </location>
</feature>
<dbReference type="PhylomeDB" id="A0A022RF94"/>
<evidence type="ECO:0000313" key="3">
    <source>
        <dbReference type="EMBL" id="EYU38694.1"/>
    </source>
</evidence>
<keyword evidence="2" id="KW-0812">Transmembrane</keyword>
<dbReference type="OrthoDB" id="784633at2759"/>
<accession>A0A022RF94</accession>
<gene>
    <name evidence="3" type="ORF">MIMGU_mgv1a026004mg</name>
</gene>
<evidence type="ECO:0000256" key="2">
    <source>
        <dbReference type="SAM" id="Phobius"/>
    </source>
</evidence>
<dbReference type="PANTHER" id="PTHR34054:SF4">
    <property type="entry name" value="PROTEIN, PUTATIVE-RELATED"/>
    <property type="match status" value="1"/>
</dbReference>
<name>A0A022RF94_ERYGU</name>
<dbReference type="KEGG" id="egt:105956569"/>
<dbReference type="eggNOG" id="ENOG502S2HU">
    <property type="taxonomic scope" value="Eukaryota"/>
</dbReference>
<evidence type="ECO:0000256" key="1">
    <source>
        <dbReference type="SAM" id="MobiDB-lite"/>
    </source>
</evidence>
<dbReference type="PANTHER" id="PTHR34054">
    <property type="entry name" value="EXPRESSED PROTEIN"/>
    <property type="match status" value="1"/>
</dbReference>
<dbReference type="STRING" id="4155.A0A022RF94"/>
<dbReference type="OMA" id="NKSARAW"/>
<dbReference type="InterPro" id="IPR045884">
    <property type="entry name" value="At5g59350-like"/>
</dbReference>
<evidence type="ECO:0000313" key="4">
    <source>
        <dbReference type="Proteomes" id="UP000030748"/>
    </source>
</evidence>
<proteinExistence type="predicted"/>
<dbReference type="AlphaFoldDB" id="A0A022RF94"/>
<keyword evidence="4" id="KW-1185">Reference proteome</keyword>
<feature type="transmembrane region" description="Helical" evidence="2">
    <location>
        <begin position="12"/>
        <end position="36"/>
    </location>
</feature>
<dbReference type="EMBL" id="KI630480">
    <property type="protein sequence ID" value="EYU38694.1"/>
    <property type="molecule type" value="Genomic_DNA"/>
</dbReference>
<organism evidence="3 4">
    <name type="scientific">Erythranthe guttata</name>
    <name type="common">Yellow monkey flower</name>
    <name type="synonym">Mimulus guttatus</name>
    <dbReference type="NCBI Taxonomy" id="4155"/>
    <lineage>
        <taxon>Eukaryota</taxon>
        <taxon>Viridiplantae</taxon>
        <taxon>Streptophyta</taxon>
        <taxon>Embryophyta</taxon>
        <taxon>Tracheophyta</taxon>
        <taxon>Spermatophyta</taxon>
        <taxon>Magnoliopsida</taxon>
        <taxon>eudicotyledons</taxon>
        <taxon>Gunneridae</taxon>
        <taxon>Pentapetalae</taxon>
        <taxon>asterids</taxon>
        <taxon>lamiids</taxon>
        <taxon>Lamiales</taxon>
        <taxon>Phrymaceae</taxon>
        <taxon>Erythranthe</taxon>
    </lineage>
</organism>
<reference evidence="3 4" key="1">
    <citation type="journal article" date="2013" name="Proc. Natl. Acad. Sci. U.S.A.">
        <title>Fine-scale variation in meiotic recombination in Mimulus inferred from population shotgun sequencing.</title>
        <authorList>
            <person name="Hellsten U."/>
            <person name="Wright K.M."/>
            <person name="Jenkins J."/>
            <person name="Shu S."/>
            <person name="Yuan Y."/>
            <person name="Wessler S.R."/>
            <person name="Schmutz J."/>
            <person name="Willis J.H."/>
            <person name="Rokhsar D.S."/>
        </authorList>
    </citation>
    <scope>NUCLEOTIDE SEQUENCE [LARGE SCALE GENOMIC DNA]</scope>
    <source>
        <strain evidence="4">cv. DUN x IM62</strain>
    </source>
</reference>
<protein>
    <submittedName>
        <fullName evidence="3">Uncharacterized protein</fullName>
    </submittedName>
</protein>
<keyword evidence="2" id="KW-1133">Transmembrane helix</keyword>
<sequence length="240" mass="26077">MSGGGGGGPSKLGIALAIIFAISLLALFAELFYVLWRRRVFRRQTNSVGVDGDEASHHSSSESTSSSSKELLYFFCVRPQFCLQRNSVTAADTGDDDLINSNQQSDMEVIDIDLMKIQGMFGPPRFLFTIKEEEREDLDSPASKSTFPVVAEKEANKHVINDGNRSRVCLEECFNAVEEPPPPPVGESVVVEIDDTTPFSTPCASPLYFTPSASPARDPSGGRSPGQGFILQHKTSPSEV</sequence>